<dbReference type="InterPro" id="IPR019128">
    <property type="entry name" value="Dcc1"/>
</dbReference>
<sequence>MSEYSVYQQLETDPKYTYKLLQLPPAILEKLSQDDQPSDLLIKSDINSLVLCTDSQTFKLRQMNHSNTVLVMNKDQNDRLVGFSKSTYEYELSPMEGIIDTSNIPIYDGRTISPHSSHNIRLTELENDSLCSHKEFFKNWCESGGCEIDGFAYVMSVNVITDLLFLVITKLMSLGKDGSFTIDEIASVVNNNYNTSMLTSIIHRFASTTSNNSNQWVLNDGKITKWFGIHELSKTNNRLISQNEFLLNWKTSLPSFYNPPLDIVQLQGHYCSPMENKILYIDPNSLSENLAQRFKELFELDKKWNYDEFIPFISKFVPSGKKVDSVILKYGKKKKIGKDKFIVCPR</sequence>
<dbReference type="GO" id="GO:0000785">
    <property type="term" value="C:chromatin"/>
    <property type="evidence" value="ECO:0007669"/>
    <property type="project" value="TreeGrafter"/>
</dbReference>
<keyword evidence="2" id="KW-0235">DNA replication</keyword>
<protein>
    <recommendedName>
        <fullName evidence="5">Sister chromatid cohesion protein DCC1</fullName>
    </recommendedName>
</protein>
<gene>
    <name evidence="3" type="ORF">CTRG_04921</name>
</gene>
<dbReference type="EMBL" id="GG692401">
    <property type="protein sequence ID" value="EER31191.1"/>
    <property type="molecule type" value="Genomic_DNA"/>
</dbReference>
<evidence type="ECO:0000313" key="3">
    <source>
        <dbReference type="EMBL" id="EER31191.1"/>
    </source>
</evidence>
<evidence type="ECO:0000256" key="1">
    <source>
        <dbReference type="ARBA" id="ARBA00007017"/>
    </source>
</evidence>
<keyword evidence="4" id="KW-1185">Reference proteome</keyword>
<proteinExistence type="inferred from homology"/>
<dbReference type="GO" id="GO:0034088">
    <property type="term" value="P:maintenance of mitotic sister chromatid cohesion"/>
    <property type="evidence" value="ECO:0007669"/>
    <property type="project" value="TreeGrafter"/>
</dbReference>
<dbReference type="GO" id="GO:0006260">
    <property type="term" value="P:DNA replication"/>
    <property type="evidence" value="ECO:0007669"/>
    <property type="project" value="UniProtKB-KW"/>
</dbReference>
<dbReference type="OrthoDB" id="276989at2759"/>
<dbReference type="HOGENOM" id="CLU_034504_0_0_1"/>
<dbReference type="Proteomes" id="UP000002037">
    <property type="component" value="Unassembled WGS sequence"/>
</dbReference>
<dbReference type="PANTHER" id="PTHR13395">
    <property type="entry name" value="SISTER CHROMATID COHESION PROTEIN DCC1-RELATED"/>
    <property type="match status" value="1"/>
</dbReference>
<dbReference type="STRING" id="294747.C5MFS8"/>
<dbReference type="RefSeq" id="XP_002550623.1">
    <property type="nucleotide sequence ID" value="XM_002550577.1"/>
</dbReference>
<dbReference type="KEGG" id="ctp:CTRG_04921"/>
<dbReference type="VEuPathDB" id="FungiDB:CTRG_04921"/>
<name>C5MFS8_CANTT</name>
<evidence type="ECO:0000256" key="2">
    <source>
        <dbReference type="ARBA" id="ARBA00022705"/>
    </source>
</evidence>
<dbReference type="GO" id="GO:0034398">
    <property type="term" value="P:telomere tethering at nuclear periphery"/>
    <property type="evidence" value="ECO:0007669"/>
    <property type="project" value="EnsemblFungi"/>
</dbReference>
<dbReference type="GeneID" id="8298924"/>
<evidence type="ECO:0008006" key="5">
    <source>
        <dbReference type="Google" id="ProtNLM"/>
    </source>
</evidence>
<dbReference type="eggNOG" id="KOG0798">
    <property type="taxonomic scope" value="Eukaryota"/>
</dbReference>
<dbReference type="PANTHER" id="PTHR13395:SF6">
    <property type="entry name" value="SISTER CHROMATID COHESION PROTEIN DCC1"/>
    <property type="match status" value="1"/>
</dbReference>
<dbReference type="Pfam" id="PF09724">
    <property type="entry name" value="Dcc1"/>
    <property type="match status" value="1"/>
</dbReference>
<dbReference type="GO" id="GO:0000775">
    <property type="term" value="C:chromosome, centromeric region"/>
    <property type="evidence" value="ECO:0007669"/>
    <property type="project" value="TreeGrafter"/>
</dbReference>
<evidence type="ECO:0000313" key="4">
    <source>
        <dbReference type="Proteomes" id="UP000002037"/>
    </source>
</evidence>
<dbReference type="AlphaFoldDB" id="C5MFS8"/>
<dbReference type="GO" id="GO:0035753">
    <property type="term" value="P:maintenance of DNA trinucleotide repeats"/>
    <property type="evidence" value="ECO:0007669"/>
    <property type="project" value="EnsemblFungi"/>
</dbReference>
<reference evidence="3 4" key="1">
    <citation type="journal article" date="2009" name="Nature">
        <title>Evolution of pathogenicity and sexual reproduction in eight Candida genomes.</title>
        <authorList>
            <person name="Butler G."/>
            <person name="Rasmussen M.D."/>
            <person name="Lin M.F."/>
            <person name="Santos M.A."/>
            <person name="Sakthikumar S."/>
            <person name="Munro C.A."/>
            <person name="Rheinbay E."/>
            <person name="Grabherr M."/>
            <person name="Forche A."/>
            <person name="Reedy J.L."/>
            <person name="Agrafioti I."/>
            <person name="Arnaud M.B."/>
            <person name="Bates S."/>
            <person name="Brown A.J."/>
            <person name="Brunke S."/>
            <person name="Costanzo M.C."/>
            <person name="Fitzpatrick D.A."/>
            <person name="de Groot P.W."/>
            <person name="Harris D."/>
            <person name="Hoyer L.L."/>
            <person name="Hube B."/>
            <person name="Klis F.M."/>
            <person name="Kodira C."/>
            <person name="Lennard N."/>
            <person name="Logue M.E."/>
            <person name="Martin R."/>
            <person name="Neiman A.M."/>
            <person name="Nikolaou E."/>
            <person name="Quail M.A."/>
            <person name="Quinn J."/>
            <person name="Santos M.C."/>
            <person name="Schmitzberger F.F."/>
            <person name="Sherlock G."/>
            <person name="Shah P."/>
            <person name="Silverstein K.A."/>
            <person name="Skrzypek M.S."/>
            <person name="Soll D."/>
            <person name="Staggs R."/>
            <person name="Stansfield I."/>
            <person name="Stumpf M.P."/>
            <person name="Sudbery P.E."/>
            <person name="Srikantha T."/>
            <person name="Zeng Q."/>
            <person name="Berman J."/>
            <person name="Berriman M."/>
            <person name="Heitman J."/>
            <person name="Gow N.A."/>
            <person name="Lorenz M.C."/>
            <person name="Birren B.W."/>
            <person name="Kellis M."/>
            <person name="Cuomo C.A."/>
        </authorList>
    </citation>
    <scope>NUCLEOTIDE SEQUENCE [LARGE SCALE GENOMIC DNA]</scope>
    <source>
        <strain evidence="4">ATCC MYA-3404 / T1</strain>
    </source>
</reference>
<comment type="similarity">
    <text evidence="1">Belongs to the DCC1 family.</text>
</comment>
<organism evidence="3 4">
    <name type="scientific">Candida tropicalis (strain ATCC MYA-3404 / T1)</name>
    <name type="common">Yeast</name>
    <dbReference type="NCBI Taxonomy" id="294747"/>
    <lineage>
        <taxon>Eukaryota</taxon>
        <taxon>Fungi</taxon>
        <taxon>Dikarya</taxon>
        <taxon>Ascomycota</taxon>
        <taxon>Saccharomycotina</taxon>
        <taxon>Pichiomycetes</taxon>
        <taxon>Debaryomycetaceae</taxon>
        <taxon>Candida/Lodderomyces clade</taxon>
        <taxon>Candida</taxon>
    </lineage>
</organism>
<accession>C5MFS8</accession>
<dbReference type="GO" id="GO:0031390">
    <property type="term" value="C:Ctf18 RFC-like complex"/>
    <property type="evidence" value="ECO:0007669"/>
    <property type="project" value="EnsemblFungi"/>
</dbReference>